<name>A0A6M3LUB8_9ZZZZ</name>
<gene>
    <name evidence="1" type="ORF">MM415A09046_0005</name>
    <name evidence="2" type="ORF">MM415B08011_0005</name>
</gene>
<dbReference type="AlphaFoldDB" id="A0A6M3LUB8"/>
<dbReference type="EMBL" id="MT141583">
    <property type="protein sequence ID" value="QJA68070.1"/>
    <property type="molecule type" value="Genomic_DNA"/>
</dbReference>
<evidence type="ECO:0000313" key="2">
    <source>
        <dbReference type="EMBL" id="QJA96561.1"/>
    </source>
</evidence>
<reference evidence="2" key="1">
    <citation type="submission" date="2020-03" db="EMBL/GenBank/DDBJ databases">
        <title>The deep terrestrial virosphere.</title>
        <authorList>
            <person name="Holmfeldt K."/>
            <person name="Nilsson E."/>
            <person name="Simone D."/>
            <person name="Lopez-Fernandez M."/>
            <person name="Wu X."/>
            <person name="de Brujin I."/>
            <person name="Lundin D."/>
            <person name="Andersson A."/>
            <person name="Bertilsson S."/>
            <person name="Dopson M."/>
        </authorList>
    </citation>
    <scope>NUCLEOTIDE SEQUENCE</scope>
    <source>
        <strain evidence="1">MM415A09046</strain>
        <strain evidence="2">MM415B08011</strain>
    </source>
</reference>
<organism evidence="2">
    <name type="scientific">viral metagenome</name>
    <dbReference type="NCBI Taxonomy" id="1070528"/>
    <lineage>
        <taxon>unclassified sequences</taxon>
        <taxon>metagenomes</taxon>
        <taxon>organismal metagenomes</taxon>
    </lineage>
</organism>
<proteinExistence type="predicted"/>
<evidence type="ECO:0000313" key="1">
    <source>
        <dbReference type="EMBL" id="QJA68070.1"/>
    </source>
</evidence>
<dbReference type="EMBL" id="MT143412">
    <property type="protein sequence ID" value="QJA96561.1"/>
    <property type="molecule type" value="Genomic_DNA"/>
</dbReference>
<sequence length="69" mass="8332">MTYDKETRAEEMETELREDKIRETLNELDDGAMDSWIGDNKDELLSDFLDCYSVEWVSFCRDKWNEENK</sequence>
<accession>A0A6M3LUB8</accession>
<protein>
    <submittedName>
        <fullName evidence="2">Uncharacterized protein</fullName>
    </submittedName>
</protein>